<dbReference type="PIRSF" id="PIRSF037113">
    <property type="entry name" value="TF_Yin_yang"/>
    <property type="match status" value="1"/>
</dbReference>
<dbReference type="InParanoid" id="A0A6P8IF63"/>
<keyword evidence="6 13" id="KW-0863">Zinc-finger</keyword>
<dbReference type="GO" id="GO:0000981">
    <property type="term" value="F:DNA-binding transcription factor activity, RNA polymerase II-specific"/>
    <property type="evidence" value="ECO:0007669"/>
    <property type="project" value="TreeGrafter"/>
</dbReference>
<keyword evidence="10" id="KW-0010">Activator</keyword>
<dbReference type="PROSITE" id="PS50157">
    <property type="entry name" value="ZINC_FINGER_C2H2_2"/>
    <property type="match status" value="4"/>
</dbReference>
<evidence type="ECO:0000256" key="14">
    <source>
        <dbReference type="SAM" id="MobiDB-lite"/>
    </source>
</evidence>
<keyword evidence="16" id="KW-1185">Reference proteome</keyword>
<evidence type="ECO:0000256" key="10">
    <source>
        <dbReference type="ARBA" id="ARBA00023159"/>
    </source>
</evidence>
<comment type="similarity">
    <text evidence="2">Belongs to the YY transcription factor family.</text>
</comment>
<evidence type="ECO:0000256" key="5">
    <source>
        <dbReference type="ARBA" id="ARBA00022737"/>
    </source>
</evidence>
<dbReference type="GO" id="GO:0000978">
    <property type="term" value="F:RNA polymerase II cis-regulatory region sequence-specific DNA binding"/>
    <property type="evidence" value="ECO:0007669"/>
    <property type="project" value="TreeGrafter"/>
</dbReference>
<feature type="compositionally biased region" description="Gly residues" evidence="14">
    <location>
        <begin position="88"/>
        <end position="99"/>
    </location>
</feature>
<dbReference type="GeneID" id="116300597"/>
<evidence type="ECO:0000313" key="17">
    <source>
        <dbReference type="RefSeq" id="XP_031565355.1"/>
    </source>
</evidence>
<dbReference type="SMART" id="SM00355">
    <property type="entry name" value="ZnF_C2H2"/>
    <property type="match status" value="4"/>
</dbReference>
<gene>
    <name evidence="17" type="primary">LOC116300597</name>
</gene>
<dbReference type="AlphaFoldDB" id="A0A6P8IF63"/>
<proteinExistence type="inferred from homology"/>
<keyword evidence="4" id="KW-0479">Metal-binding</keyword>
<dbReference type="FunFam" id="3.30.160.60:FF:000163">
    <property type="entry name" value="transcriptional repressor protein YY1"/>
    <property type="match status" value="1"/>
</dbReference>
<evidence type="ECO:0000256" key="13">
    <source>
        <dbReference type="PROSITE-ProRule" id="PRU00042"/>
    </source>
</evidence>
<keyword evidence="9" id="KW-0238">DNA-binding</keyword>
<dbReference type="InterPro" id="IPR017114">
    <property type="entry name" value="YY1-like"/>
</dbReference>
<evidence type="ECO:0000256" key="3">
    <source>
        <dbReference type="ARBA" id="ARBA00022491"/>
    </source>
</evidence>
<evidence type="ECO:0000259" key="15">
    <source>
        <dbReference type="PROSITE" id="PS50157"/>
    </source>
</evidence>
<evidence type="ECO:0000256" key="8">
    <source>
        <dbReference type="ARBA" id="ARBA00023015"/>
    </source>
</evidence>
<keyword evidence="11" id="KW-0804">Transcription</keyword>
<organism evidence="16 17">
    <name type="scientific">Actinia tenebrosa</name>
    <name type="common">Australian red waratah sea anemone</name>
    <dbReference type="NCBI Taxonomy" id="6105"/>
    <lineage>
        <taxon>Eukaryota</taxon>
        <taxon>Metazoa</taxon>
        <taxon>Cnidaria</taxon>
        <taxon>Anthozoa</taxon>
        <taxon>Hexacorallia</taxon>
        <taxon>Actiniaria</taxon>
        <taxon>Actiniidae</taxon>
        <taxon>Actinia</taxon>
    </lineage>
</organism>
<feature type="compositionally biased region" description="Basic and acidic residues" evidence="14">
    <location>
        <begin position="116"/>
        <end position="127"/>
    </location>
</feature>
<dbReference type="FunFam" id="3.30.160.60:FF:000109">
    <property type="entry name" value="Transcriptional repressor protein YY1"/>
    <property type="match status" value="1"/>
</dbReference>
<dbReference type="PANTHER" id="PTHR14003">
    <property type="entry name" value="TRANSCRIPTIONAL REPRESSOR PROTEIN YY"/>
    <property type="match status" value="1"/>
</dbReference>
<dbReference type="GO" id="GO:0008270">
    <property type="term" value="F:zinc ion binding"/>
    <property type="evidence" value="ECO:0007669"/>
    <property type="project" value="UniProtKB-KW"/>
</dbReference>
<dbReference type="Proteomes" id="UP000515163">
    <property type="component" value="Unplaced"/>
</dbReference>
<comment type="subcellular location">
    <subcellularLocation>
        <location evidence="1">Nucleus</location>
    </subcellularLocation>
</comment>
<dbReference type="OrthoDB" id="10264072at2759"/>
<protein>
    <submittedName>
        <fullName evidence="17">Transcriptional repressor protein YY1-like isoform X1</fullName>
    </submittedName>
</protein>
<dbReference type="GO" id="GO:0000785">
    <property type="term" value="C:chromatin"/>
    <property type="evidence" value="ECO:0007669"/>
    <property type="project" value="TreeGrafter"/>
</dbReference>
<name>A0A6P8IF63_ACTTE</name>
<dbReference type="InterPro" id="IPR036236">
    <property type="entry name" value="Znf_C2H2_sf"/>
</dbReference>
<evidence type="ECO:0000256" key="2">
    <source>
        <dbReference type="ARBA" id="ARBA00006232"/>
    </source>
</evidence>
<keyword evidence="8" id="KW-0805">Transcription regulation</keyword>
<dbReference type="RefSeq" id="XP_031565355.1">
    <property type="nucleotide sequence ID" value="XM_031709495.1"/>
</dbReference>
<keyword evidence="5" id="KW-0677">Repeat</keyword>
<keyword evidence="7" id="KW-0862">Zinc</keyword>
<reference evidence="17" key="1">
    <citation type="submission" date="2025-08" db="UniProtKB">
        <authorList>
            <consortium name="RefSeq"/>
        </authorList>
    </citation>
    <scope>IDENTIFICATION</scope>
    <source>
        <tissue evidence="17">Tentacle</tissue>
    </source>
</reference>
<dbReference type="GO" id="GO:0005667">
    <property type="term" value="C:transcription regulator complex"/>
    <property type="evidence" value="ECO:0007669"/>
    <property type="project" value="TreeGrafter"/>
</dbReference>
<accession>A0A6P8IF63</accession>
<feature type="domain" description="C2H2-type" evidence="15">
    <location>
        <begin position="295"/>
        <end position="320"/>
    </location>
</feature>
<feature type="domain" description="C2H2-type" evidence="15">
    <location>
        <begin position="208"/>
        <end position="232"/>
    </location>
</feature>
<evidence type="ECO:0000256" key="11">
    <source>
        <dbReference type="ARBA" id="ARBA00023163"/>
    </source>
</evidence>
<feature type="domain" description="C2H2-type" evidence="15">
    <location>
        <begin position="237"/>
        <end position="264"/>
    </location>
</feature>
<evidence type="ECO:0000256" key="12">
    <source>
        <dbReference type="ARBA" id="ARBA00023242"/>
    </source>
</evidence>
<dbReference type="FunFam" id="3.30.160.60:FF:000104">
    <property type="entry name" value="Transcriptional repressor protein YY1"/>
    <property type="match status" value="1"/>
</dbReference>
<evidence type="ECO:0000256" key="9">
    <source>
        <dbReference type="ARBA" id="ARBA00023125"/>
    </source>
</evidence>
<evidence type="ECO:0000313" key="16">
    <source>
        <dbReference type="Proteomes" id="UP000515163"/>
    </source>
</evidence>
<dbReference type="KEGG" id="aten:116300597"/>
<dbReference type="InterPro" id="IPR013087">
    <property type="entry name" value="Znf_C2H2_type"/>
</dbReference>
<sequence length="325" mass="35897">MADLPDGVSELEVEVETMVEPQQEVQIETMPMIALQPLSEPEREEIVVQTTEEVIEESKSLIQHEVAVSTTPPVKQRKSRAGKNKGLGRSGKGLAGSGSSGSANASNSDKGGGNGDAERTGTRKWEQKQVQIKTLEGEFAVRMWASEEKRAELEELERNSDFSEYMTGKKLPSGGIPGIDLSDPKQLAEFARMKPKKIKEEDGGGRSIACPHKGCTKMFRDNSAMRKHLHTHGPRVHVCAECGKAFVESSKLKRHQLVHTGEKPFQCTFEGCGKRFSLDFNLRTHVRIHTGDRPYVCPFDSCNKRFAQSTNLKSHILTHAKGGKS</sequence>
<evidence type="ECO:0000256" key="6">
    <source>
        <dbReference type="ARBA" id="ARBA00022771"/>
    </source>
</evidence>
<feature type="compositionally biased region" description="Low complexity" evidence="14">
    <location>
        <begin position="100"/>
        <end position="109"/>
    </location>
</feature>
<dbReference type="PROSITE" id="PS00028">
    <property type="entry name" value="ZINC_FINGER_C2H2_1"/>
    <property type="match status" value="3"/>
</dbReference>
<evidence type="ECO:0000256" key="1">
    <source>
        <dbReference type="ARBA" id="ARBA00004123"/>
    </source>
</evidence>
<feature type="domain" description="C2H2-type" evidence="15">
    <location>
        <begin position="265"/>
        <end position="294"/>
    </location>
</feature>
<evidence type="ECO:0000256" key="7">
    <source>
        <dbReference type="ARBA" id="ARBA00022833"/>
    </source>
</evidence>
<dbReference type="PANTHER" id="PTHR14003:SF19">
    <property type="entry name" value="YY2 TRANSCRIPTION FACTOR"/>
    <property type="match status" value="1"/>
</dbReference>
<dbReference type="GO" id="GO:0031519">
    <property type="term" value="C:PcG protein complex"/>
    <property type="evidence" value="ECO:0007669"/>
    <property type="project" value="TreeGrafter"/>
</dbReference>
<dbReference type="FunFam" id="3.30.160.60:FF:000174">
    <property type="entry name" value="Transcriptional repressor protein YY1"/>
    <property type="match status" value="1"/>
</dbReference>
<dbReference type="SUPFAM" id="SSF57667">
    <property type="entry name" value="beta-beta-alpha zinc fingers"/>
    <property type="match status" value="3"/>
</dbReference>
<keyword evidence="3" id="KW-0678">Repressor</keyword>
<dbReference type="Gene3D" id="3.30.160.60">
    <property type="entry name" value="Classic Zinc Finger"/>
    <property type="match status" value="4"/>
</dbReference>
<feature type="region of interest" description="Disordered" evidence="14">
    <location>
        <begin position="64"/>
        <end position="129"/>
    </location>
</feature>
<dbReference type="Pfam" id="PF00096">
    <property type="entry name" value="zf-C2H2"/>
    <property type="match status" value="4"/>
</dbReference>
<evidence type="ECO:0000256" key="4">
    <source>
        <dbReference type="ARBA" id="ARBA00022723"/>
    </source>
</evidence>
<keyword evidence="12" id="KW-0539">Nucleus</keyword>